<gene>
    <name evidence="5" type="ORF">BT93_L5046</name>
</gene>
<dbReference type="Pfam" id="PF23282">
    <property type="entry name" value="WHD_ROQ1"/>
    <property type="match status" value="1"/>
</dbReference>
<keyword evidence="1" id="KW-0433">Leucine-rich repeat</keyword>
<dbReference type="InterPro" id="IPR058192">
    <property type="entry name" value="WHD_ROQ1-like"/>
</dbReference>
<evidence type="ECO:0000256" key="1">
    <source>
        <dbReference type="ARBA" id="ARBA00022614"/>
    </source>
</evidence>
<keyword evidence="6" id="KW-1185">Reference proteome</keyword>
<dbReference type="GO" id="GO:0043531">
    <property type="term" value="F:ADP binding"/>
    <property type="evidence" value="ECO:0007669"/>
    <property type="project" value="InterPro"/>
</dbReference>
<dbReference type="EMBL" id="MU089584">
    <property type="protein sequence ID" value="KAF7850751.1"/>
    <property type="molecule type" value="Genomic_DNA"/>
</dbReference>
<dbReference type="OrthoDB" id="10395782at2759"/>
<dbReference type="SUPFAM" id="SSF46785">
    <property type="entry name" value="Winged helix' DNA-binding domain"/>
    <property type="match status" value="1"/>
</dbReference>
<comment type="caution">
    <text evidence="5">The sequence shown here is derived from an EMBL/GenBank/DDBJ whole genome shotgun (WGS) entry which is preliminary data.</text>
</comment>
<dbReference type="GO" id="GO:0006952">
    <property type="term" value="P:defense response"/>
    <property type="evidence" value="ECO:0007669"/>
    <property type="project" value="InterPro"/>
</dbReference>
<evidence type="ECO:0000313" key="6">
    <source>
        <dbReference type="Proteomes" id="UP000806378"/>
    </source>
</evidence>
<evidence type="ECO:0000313" key="5">
    <source>
        <dbReference type="EMBL" id="KAF7850751.1"/>
    </source>
</evidence>
<dbReference type="Pfam" id="PF00931">
    <property type="entry name" value="NB-ARC"/>
    <property type="match status" value="1"/>
</dbReference>
<dbReference type="InterPro" id="IPR036390">
    <property type="entry name" value="WH_DNA-bd_sf"/>
</dbReference>
<dbReference type="PANTHER" id="PTHR11017:SF570">
    <property type="entry name" value="DISEASE RESISTANCE PROTEIN (TIR-NBS CLASS)-RELATED"/>
    <property type="match status" value="1"/>
</dbReference>
<keyword evidence="2" id="KW-0677">Repeat</keyword>
<dbReference type="Gene3D" id="3.40.1170.20">
    <property type="entry name" value="tRNA intron endonuclease, N-terminal domain"/>
    <property type="match status" value="1"/>
</dbReference>
<organism evidence="5 6">
    <name type="scientific">Corymbia citriodora subsp. variegata</name>
    <dbReference type="NCBI Taxonomy" id="360336"/>
    <lineage>
        <taxon>Eukaryota</taxon>
        <taxon>Viridiplantae</taxon>
        <taxon>Streptophyta</taxon>
        <taxon>Embryophyta</taxon>
        <taxon>Tracheophyta</taxon>
        <taxon>Spermatophyta</taxon>
        <taxon>Magnoliopsida</taxon>
        <taxon>eudicotyledons</taxon>
        <taxon>Gunneridae</taxon>
        <taxon>Pentapetalae</taxon>
        <taxon>rosids</taxon>
        <taxon>malvids</taxon>
        <taxon>Myrtales</taxon>
        <taxon>Myrtaceae</taxon>
        <taxon>Myrtoideae</taxon>
        <taxon>Eucalypteae</taxon>
        <taxon>Corymbia</taxon>
    </lineage>
</organism>
<feature type="domain" description="Disease resistance protein Roq1-like winged-helix" evidence="4">
    <location>
        <begin position="234"/>
        <end position="301"/>
    </location>
</feature>
<reference evidence="5" key="1">
    <citation type="submission" date="2020-05" db="EMBL/GenBank/DDBJ databases">
        <title>WGS assembly of Corymbia citriodora subspecies variegata.</title>
        <authorList>
            <person name="Barry K."/>
            <person name="Hundley H."/>
            <person name="Shu S."/>
            <person name="Jenkins J."/>
            <person name="Grimwood J."/>
            <person name="Baten A."/>
        </authorList>
    </citation>
    <scope>NUCLEOTIDE SEQUENCE</scope>
    <source>
        <strain evidence="5">CV2-018</strain>
    </source>
</reference>
<dbReference type="InterPro" id="IPR032675">
    <property type="entry name" value="LRR_dom_sf"/>
</dbReference>
<dbReference type="Gramene" id="rna-gnl|WGS:JABURB|Cocit.L5046.1">
    <property type="protein sequence ID" value="cds-KAF7850751.1"/>
    <property type="gene ID" value="gene-BT93_L5046"/>
</dbReference>
<feature type="domain" description="NB-ARC" evidence="3">
    <location>
        <begin position="49"/>
        <end position="165"/>
    </location>
</feature>
<dbReference type="Proteomes" id="UP000806378">
    <property type="component" value="Unassembled WGS sequence"/>
</dbReference>
<evidence type="ECO:0000256" key="2">
    <source>
        <dbReference type="ARBA" id="ARBA00022737"/>
    </source>
</evidence>
<sequence length="1048" mass="119480">MSKDVMCVSLEFTEWGDWVKQLLLKLSSIKYIPLWNILLLLENVRERSSRKEGIVQLQKNLLYEIVGSRFAENIQDTDEGMATIGEILCNRKVLVVLDDVDKSVSIKNLIGNFKLHKGSRIIVTTREEDILEVRGFEGEIRKHEMQKMKEADALQLFCRHAFDRDSPLNDYHELSNKIVAFMEGLPLAMEVVGSSLRGKDKHFWKETLDKLRDRPEKAIREKLLISYDDLEKGHKQMFLDIACFLFNEKKTDAMYIWDQCQFYPHSGIDDLKNRCLIKILDDDQFYMHKQLRELGRYIVRQETSNLEEQSRLWVAEDALKIIKTKKMKDKVEAIKMDELNKSIEITNKEFKRLQNLRLLKLGNGTYGVDFAKYCSKLGWISCHSPNWDLRGDNMNLNNLLVFKLHDTGFMDDAKAWDLIKSARNLKVLSLTQCNGITTIPDFSNCSGLEKLTLAHCDRLQRIESFIENLESLIELEIECCKSLTDLPKEMGALVKLKRFSLRECSGLRKLPCSLGNLTSLIELDLSETGIAELPNSMKGLLKVESFLLTDMAREEFPKFIEKLRSLRVLSLPKNGSYSPEHHVWQLPNGIGMLKILEELDISGRDEMTSETPVGIGDLSSFTTLNLTSTQICNIPRNIDMLDRLQTLNLRNHNEIQGLSEFPSRTINMIHRQASSPPEVTYLPRRNLKTLEHHPSSLLRLDLICPSFSLAKLLPSSLILRNLTTLEFYYVKVEGIPLDRLVGLESLIVHSCELLQSLSISSEHLRQAHLSYCPDLVDVSFSILEKLESFFIFGCDSLDTINWLECLRSLEKLEIQQCNELTEVRGLEHLESLKSLEVTQCPSLKRLIDASCTNIPDDCFVKIQRCGVFFKDSTPSSPPGMPLSHYISEILLDTSNKEIQDEHSHVPNFPNVANQPPAYEDDSYGVRGSVNRPLKQGEQALWGDGNRRGGGSAGEIFTSLVLPDEEEKRKRESFFIESLQGKASLESNSNQGVRATGDYHCHVQAHYEDANEIEMRKNKRVWKSSATAVAVATEEEAGEPLVPSPSICS</sequence>
<protein>
    <recommendedName>
        <fullName evidence="7">NB-ARC domain-containing protein</fullName>
    </recommendedName>
</protein>
<dbReference type="Gene3D" id="1.10.8.430">
    <property type="entry name" value="Helical domain of apoptotic protease-activating factors"/>
    <property type="match status" value="1"/>
</dbReference>
<dbReference type="SUPFAM" id="SSF52058">
    <property type="entry name" value="L domain-like"/>
    <property type="match status" value="2"/>
</dbReference>
<dbReference type="PANTHER" id="PTHR11017">
    <property type="entry name" value="LEUCINE-RICH REPEAT-CONTAINING PROTEIN"/>
    <property type="match status" value="1"/>
</dbReference>
<dbReference type="InterPro" id="IPR002182">
    <property type="entry name" value="NB-ARC"/>
</dbReference>
<dbReference type="PROSITE" id="PS51450">
    <property type="entry name" value="LRR"/>
    <property type="match status" value="1"/>
</dbReference>
<evidence type="ECO:0008006" key="7">
    <source>
        <dbReference type="Google" id="ProtNLM"/>
    </source>
</evidence>
<dbReference type="InterPro" id="IPR001611">
    <property type="entry name" value="Leu-rich_rpt"/>
</dbReference>
<dbReference type="Gene3D" id="3.80.10.10">
    <property type="entry name" value="Ribonuclease Inhibitor"/>
    <property type="match status" value="2"/>
</dbReference>
<accession>A0A8T0CT41</accession>
<dbReference type="AlphaFoldDB" id="A0A8T0CT41"/>
<name>A0A8T0CT41_CORYI</name>
<dbReference type="InterPro" id="IPR027417">
    <property type="entry name" value="P-loop_NTPase"/>
</dbReference>
<proteinExistence type="predicted"/>
<evidence type="ECO:0000259" key="3">
    <source>
        <dbReference type="Pfam" id="PF00931"/>
    </source>
</evidence>
<dbReference type="SUPFAM" id="SSF52540">
    <property type="entry name" value="P-loop containing nucleoside triphosphate hydrolases"/>
    <property type="match status" value="1"/>
</dbReference>
<dbReference type="InterPro" id="IPR042197">
    <property type="entry name" value="Apaf_helical"/>
</dbReference>
<evidence type="ECO:0000259" key="4">
    <source>
        <dbReference type="Pfam" id="PF23282"/>
    </source>
</evidence>
<dbReference type="Gene3D" id="3.40.50.300">
    <property type="entry name" value="P-loop containing nucleotide triphosphate hydrolases"/>
    <property type="match status" value="1"/>
</dbReference>
<dbReference type="PRINTS" id="PR00364">
    <property type="entry name" value="DISEASERSIST"/>
</dbReference>
<dbReference type="InterPro" id="IPR044974">
    <property type="entry name" value="Disease_R_plants"/>
</dbReference>